<reference evidence="1 2" key="1">
    <citation type="submission" date="2019-05" db="EMBL/GenBank/DDBJ databases">
        <title>Another draft genome of Portunus trituberculatus and its Hox gene families provides insights of decapod evolution.</title>
        <authorList>
            <person name="Jeong J.-H."/>
            <person name="Song I."/>
            <person name="Kim S."/>
            <person name="Choi T."/>
            <person name="Kim D."/>
            <person name="Ryu S."/>
            <person name="Kim W."/>
        </authorList>
    </citation>
    <scope>NUCLEOTIDE SEQUENCE [LARGE SCALE GENOMIC DNA]</scope>
    <source>
        <tissue evidence="1">Muscle</tissue>
    </source>
</reference>
<evidence type="ECO:0000313" key="2">
    <source>
        <dbReference type="Proteomes" id="UP000324222"/>
    </source>
</evidence>
<organism evidence="1 2">
    <name type="scientific">Portunus trituberculatus</name>
    <name type="common">Swimming crab</name>
    <name type="synonym">Neptunus trituberculatus</name>
    <dbReference type="NCBI Taxonomy" id="210409"/>
    <lineage>
        <taxon>Eukaryota</taxon>
        <taxon>Metazoa</taxon>
        <taxon>Ecdysozoa</taxon>
        <taxon>Arthropoda</taxon>
        <taxon>Crustacea</taxon>
        <taxon>Multicrustacea</taxon>
        <taxon>Malacostraca</taxon>
        <taxon>Eumalacostraca</taxon>
        <taxon>Eucarida</taxon>
        <taxon>Decapoda</taxon>
        <taxon>Pleocyemata</taxon>
        <taxon>Brachyura</taxon>
        <taxon>Eubrachyura</taxon>
        <taxon>Portunoidea</taxon>
        <taxon>Portunidae</taxon>
        <taxon>Portuninae</taxon>
        <taxon>Portunus</taxon>
    </lineage>
</organism>
<gene>
    <name evidence="1" type="ORF">E2C01_052112</name>
</gene>
<accession>A0A5B7GLH9</accession>
<proteinExistence type="predicted"/>
<name>A0A5B7GLH9_PORTR</name>
<dbReference type="AlphaFoldDB" id="A0A5B7GLH9"/>
<protein>
    <submittedName>
        <fullName evidence="1">Uncharacterized protein</fullName>
    </submittedName>
</protein>
<comment type="caution">
    <text evidence="1">The sequence shown here is derived from an EMBL/GenBank/DDBJ whole genome shotgun (WGS) entry which is preliminary data.</text>
</comment>
<dbReference type="EMBL" id="VSRR010015386">
    <property type="protein sequence ID" value="MPC58117.1"/>
    <property type="molecule type" value="Genomic_DNA"/>
</dbReference>
<keyword evidence="2" id="KW-1185">Reference proteome</keyword>
<sequence length="62" mass="7160">MKSWEDQYLFVETPSPTDPERHDNIHMQDNTPVARDIQIAQAGHSLGELLLYKNIFFGSPFL</sequence>
<dbReference type="Proteomes" id="UP000324222">
    <property type="component" value="Unassembled WGS sequence"/>
</dbReference>
<evidence type="ECO:0000313" key="1">
    <source>
        <dbReference type="EMBL" id="MPC58117.1"/>
    </source>
</evidence>